<dbReference type="NCBIfam" id="TIGR01777">
    <property type="entry name" value="yfcH"/>
    <property type="match status" value="1"/>
</dbReference>
<dbReference type="SUPFAM" id="SSF51735">
    <property type="entry name" value="NAD(P)-binding Rossmann-fold domains"/>
    <property type="match status" value="1"/>
</dbReference>
<dbReference type="InterPro" id="IPR010099">
    <property type="entry name" value="SDR39U1"/>
</dbReference>
<dbReference type="Pfam" id="PF01370">
    <property type="entry name" value="Epimerase"/>
    <property type="match status" value="1"/>
</dbReference>
<evidence type="ECO:0000313" key="3">
    <source>
        <dbReference type="EMBL" id="CAB4612284.1"/>
    </source>
</evidence>
<dbReference type="AlphaFoldDB" id="A0A6J6HMU8"/>
<name>A0A6J6HMU8_9ZZZZ</name>
<evidence type="ECO:0000259" key="2">
    <source>
        <dbReference type="Pfam" id="PF08338"/>
    </source>
</evidence>
<dbReference type="PANTHER" id="PTHR11092:SF0">
    <property type="entry name" value="EPIMERASE FAMILY PROTEIN SDR39U1"/>
    <property type="match status" value="1"/>
</dbReference>
<feature type="domain" description="NAD-dependent epimerase/dehydratase" evidence="1">
    <location>
        <begin position="3"/>
        <end position="219"/>
    </location>
</feature>
<dbReference type="InterPro" id="IPR036291">
    <property type="entry name" value="NAD(P)-bd_dom_sf"/>
</dbReference>
<dbReference type="EMBL" id="CAEZUU010000082">
    <property type="protein sequence ID" value="CAB4612284.1"/>
    <property type="molecule type" value="Genomic_DNA"/>
</dbReference>
<dbReference type="InterPro" id="IPR001509">
    <property type="entry name" value="Epimerase_deHydtase"/>
</dbReference>
<dbReference type="InterPro" id="IPR013549">
    <property type="entry name" value="DUF1731"/>
</dbReference>
<sequence length="298" mass="31286">MRVLISGASGLVGSEVARQLKAAGHEPIKLVRRPISGPGEVAWNPATGTIPADLMDNIDAVVNMAGATTGKIPWTKKYKQEIVASRIDSTRTLVKAMAAAKNPPKVFVSGSASGFYGDSGDKILSESAPKGSGFLSDLANQWEQEALKAPSGVRVVLARTTMVMSRQLGALGRLLPLIKLGVGGPLGSGKQWWAWISQVDEAAAIIHLINTSSASGAFNLTAPEPATCKDMVVALAKQLKRPAIIPVPAFALKLILGEAATELLLCSQNMSAEKLLATGFKFQHPTLSSAAVWVVSKN</sequence>
<dbReference type="Pfam" id="PF08338">
    <property type="entry name" value="DUF1731"/>
    <property type="match status" value="1"/>
</dbReference>
<gene>
    <name evidence="3" type="ORF">UFOPK1857_00487</name>
</gene>
<dbReference type="PANTHER" id="PTHR11092">
    <property type="entry name" value="SUGAR NUCLEOTIDE EPIMERASE RELATED"/>
    <property type="match status" value="1"/>
</dbReference>
<accession>A0A6J6HMU8</accession>
<protein>
    <submittedName>
        <fullName evidence="3">Unannotated protein</fullName>
    </submittedName>
</protein>
<proteinExistence type="predicted"/>
<feature type="domain" description="DUF1731" evidence="2">
    <location>
        <begin position="247"/>
        <end position="291"/>
    </location>
</feature>
<reference evidence="3" key="1">
    <citation type="submission" date="2020-05" db="EMBL/GenBank/DDBJ databases">
        <authorList>
            <person name="Chiriac C."/>
            <person name="Salcher M."/>
            <person name="Ghai R."/>
            <person name="Kavagutti S V."/>
        </authorList>
    </citation>
    <scope>NUCLEOTIDE SEQUENCE</scope>
</reference>
<organism evidence="3">
    <name type="scientific">freshwater metagenome</name>
    <dbReference type="NCBI Taxonomy" id="449393"/>
    <lineage>
        <taxon>unclassified sequences</taxon>
        <taxon>metagenomes</taxon>
        <taxon>ecological metagenomes</taxon>
    </lineage>
</organism>
<evidence type="ECO:0000259" key="1">
    <source>
        <dbReference type="Pfam" id="PF01370"/>
    </source>
</evidence>
<dbReference type="Gene3D" id="3.40.50.720">
    <property type="entry name" value="NAD(P)-binding Rossmann-like Domain"/>
    <property type="match status" value="1"/>
</dbReference>